<name>A0A645EI77_9ZZZZ</name>
<evidence type="ECO:0000313" key="1">
    <source>
        <dbReference type="EMBL" id="MPN01708.1"/>
    </source>
</evidence>
<comment type="caution">
    <text evidence="1">The sequence shown here is derived from an EMBL/GenBank/DDBJ whole genome shotgun (WGS) entry which is preliminary data.</text>
</comment>
<gene>
    <name evidence="1" type="ORF">SDC9_148919</name>
</gene>
<dbReference type="EMBL" id="VSSQ01047701">
    <property type="protein sequence ID" value="MPN01708.1"/>
    <property type="molecule type" value="Genomic_DNA"/>
</dbReference>
<dbReference type="AlphaFoldDB" id="A0A645EI77"/>
<reference evidence="1" key="1">
    <citation type="submission" date="2019-08" db="EMBL/GenBank/DDBJ databases">
        <authorList>
            <person name="Kucharzyk K."/>
            <person name="Murdoch R.W."/>
            <person name="Higgins S."/>
            <person name="Loffler F."/>
        </authorList>
    </citation>
    <scope>NUCLEOTIDE SEQUENCE</scope>
</reference>
<protein>
    <submittedName>
        <fullName evidence="1">Uncharacterized protein</fullName>
    </submittedName>
</protein>
<proteinExistence type="predicted"/>
<organism evidence="1">
    <name type="scientific">bioreactor metagenome</name>
    <dbReference type="NCBI Taxonomy" id="1076179"/>
    <lineage>
        <taxon>unclassified sequences</taxon>
        <taxon>metagenomes</taxon>
        <taxon>ecological metagenomes</taxon>
    </lineage>
</organism>
<sequence>MNGHERRAALLADAGELRRVHVRRVPALSKLHTHRHMRAVDHRLDDASRERQVEHQGAAVAIACDLWRGAAHVEINESQLPAEIVLQNRNRVGQRLRLAAKELHAKRRILRLCKIQRPGLLAFVAQALGADHFGCDEIRPVFQTELAKRAIRKPRHRSEAEGGTSRR</sequence>
<accession>A0A645EI77</accession>